<comment type="caution">
    <text evidence="1">The sequence shown here is derived from an EMBL/GenBank/DDBJ whole genome shotgun (WGS) entry which is preliminary data.</text>
</comment>
<proteinExistence type="predicted"/>
<dbReference type="RefSeq" id="WP_109762837.1">
    <property type="nucleotide sequence ID" value="NZ_QGGU01000004.1"/>
</dbReference>
<reference evidence="1 2" key="1">
    <citation type="submission" date="2018-05" db="EMBL/GenBank/DDBJ databases">
        <title>Genomic Encyclopedia of Type Strains, Phase IV (KMG-IV): sequencing the most valuable type-strain genomes for metagenomic binning, comparative biology and taxonomic classification.</title>
        <authorList>
            <person name="Goeker M."/>
        </authorList>
    </citation>
    <scope>NUCLEOTIDE SEQUENCE [LARGE SCALE GENOMIC DNA]</scope>
    <source>
        <strain evidence="1 2">DSM 25350</strain>
    </source>
</reference>
<dbReference type="EMBL" id="QGGU01000004">
    <property type="protein sequence ID" value="PWK52851.1"/>
    <property type="molecule type" value="Genomic_DNA"/>
</dbReference>
<evidence type="ECO:0000313" key="2">
    <source>
        <dbReference type="Proteomes" id="UP000245790"/>
    </source>
</evidence>
<dbReference type="Proteomes" id="UP000245790">
    <property type="component" value="Unassembled WGS sequence"/>
</dbReference>
<sequence length="107" mass="12303">MCDRLIKLNDNFLKLSHTRLAQELGYSNDSVVYRIYQRKAFPDPERLVRLANIIANRKSPNIHWLITGNGDPMIRAAEPDNIKKRLDYVLANTPKSKVEAVISLLEN</sequence>
<accession>A0A316FVV5</accession>
<protein>
    <recommendedName>
        <fullName evidence="3">Bacteriophage CI repressor-like protein</fullName>
    </recommendedName>
</protein>
<dbReference type="AlphaFoldDB" id="A0A316FVV5"/>
<evidence type="ECO:0000313" key="1">
    <source>
        <dbReference type="EMBL" id="PWK52851.1"/>
    </source>
</evidence>
<keyword evidence="2" id="KW-1185">Reference proteome</keyword>
<organism evidence="1 2">
    <name type="scientific">Pleionea mediterranea</name>
    <dbReference type="NCBI Taxonomy" id="523701"/>
    <lineage>
        <taxon>Bacteria</taxon>
        <taxon>Pseudomonadati</taxon>
        <taxon>Pseudomonadota</taxon>
        <taxon>Gammaproteobacteria</taxon>
        <taxon>Oceanospirillales</taxon>
        <taxon>Pleioneaceae</taxon>
        <taxon>Pleionea</taxon>
    </lineage>
</organism>
<evidence type="ECO:0008006" key="3">
    <source>
        <dbReference type="Google" id="ProtNLM"/>
    </source>
</evidence>
<gene>
    <name evidence="1" type="ORF">C8D97_10469</name>
</gene>
<name>A0A316FVV5_9GAMM</name>